<comment type="catalytic activity">
    <reaction evidence="1 9 11">
        <text>1-(5-phospho-beta-D-ribosyl)-5-[(5-phospho-beta-D-ribosylamino)methylideneamino]imidazole-4-carboxamide = 5-[(5-phospho-1-deoxy-D-ribulos-1-ylimino)methylamino]-1-(5-phospho-beta-D-ribosyl)imidazole-4-carboxamide</text>
        <dbReference type="Rhea" id="RHEA:15469"/>
        <dbReference type="ChEBI" id="CHEBI:58435"/>
        <dbReference type="ChEBI" id="CHEBI:58525"/>
        <dbReference type="EC" id="5.3.1.16"/>
    </reaction>
</comment>
<dbReference type="Pfam" id="PF00583">
    <property type="entry name" value="Acetyltransf_1"/>
    <property type="match status" value="1"/>
</dbReference>
<dbReference type="SUPFAM" id="SSF51366">
    <property type="entry name" value="Ribulose-phoshate binding barrel"/>
    <property type="match status" value="1"/>
</dbReference>
<dbReference type="InterPro" id="IPR011060">
    <property type="entry name" value="RibuloseP-bd_barrel"/>
</dbReference>
<evidence type="ECO:0000256" key="1">
    <source>
        <dbReference type="ARBA" id="ARBA00000901"/>
    </source>
</evidence>
<dbReference type="NCBIfam" id="TIGR00007">
    <property type="entry name" value="1-(5-phosphoribosyl)-5-[(5-phosphoribosylamino)methylideneamino]imidazole-4-carboxamide isomerase"/>
    <property type="match status" value="1"/>
</dbReference>
<evidence type="ECO:0000313" key="13">
    <source>
        <dbReference type="EMBL" id="MFC0389211.1"/>
    </source>
</evidence>
<feature type="active site" description="Proton donor" evidence="9">
    <location>
        <position position="326"/>
    </location>
</feature>
<sequence>MTQTTHTLLVERIDSLSDADLADLCEATDAAIIEGGGFGWVTPQGREALTRHFRGVLLVPERELFVARLDGHPVGSAQLVRPPRYNEAQAWSAQLTHAYIAPYARGHGLARLMVSRVEERAAALGHRVLNLDVRETQRTAIALFEGLGYTRWGTHPAYARINGRTVAGHHYYKALEPVRGRPKGAMFPPRSERGLRMDFTPYPAIDLKGGQVVRLKRGDMAQATVYGDPATQARSFDEAGFPWLHVVDLDGAFAGRPANAEAVRAILSATTRPVQLGGGIRDMATVEAWLSAGIARVILGSAAAKDPDFARAACRAHPGRVAIGIDARDGFVATEGWAETGTLTALDLGLMLEDAGAAAIIHTDIDRDGMLGGVNVTATAALAARLSTPVIASGGVAGRADLDALRATGTIAGVIIGRALYDGRLTAAEALAAV</sequence>
<dbReference type="SUPFAM" id="SSF55729">
    <property type="entry name" value="Acyl-CoA N-acyltransferases (Nat)"/>
    <property type="match status" value="1"/>
</dbReference>
<evidence type="ECO:0000256" key="10">
    <source>
        <dbReference type="RuleBase" id="RU003657"/>
    </source>
</evidence>
<keyword evidence="8 9" id="KW-0413">Isomerase</keyword>
<dbReference type="Pfam" id="PF00977">
    <property type="entry name" value="His_biosynth"/>
    <property type="match status" value="1"/>
</dbReference>
<gene>
    <name evidence="9 13" type="primary">hisA</name>
    <name evidence="13" type="ORF">ACFFIC_27245</name>
</gene>
<dbReference type="InterPro" id="IPR023016">
    <property type="entry name" value="HisA/PriA"/>
</dbReference>
<evidence type="ECO:0000256" key="3">
    <source>
        <dbReference type="ARBA" id="ARBA00005133"/>
    </source>
</evidence>
<dbReference type="EMBL" id="JBHLVZ010000098">
    <property type="protein sequence ID" value="MFC0389211.1"/>
    <property type="molecule type" value="Genomic_DNA"/>
</dbReference>
<evidence type="ECO:0000256" key="9">
    <source>
        <dbReference type="HAMAP-Rule" id="MF_01014"/>
    </source>
</evidence>
<dbReference type="Proteomes" id="UP001589789">
    <property type="component" value="Unassembled WGS sequence"/>
</dbReference>
<keyword evidence="14" id="KW-1185">Reference proteome</keyword>
<comment type="similarity">
    <text evidence="4 9 10">Belongs to the HisA/HisF family.</text>
</comment>
<feature type="active site" description="Proton acceptor" evidence="9">
    <location>
        <position position="206"/>
    </location>
</feature>
<evidence type="ECO:0000256" key="11">
    <source>
        <dbReference type="RuleBase" id="RU003658"/>
    </source>
</evidence>
<organism evidence="13 14">
    <name type="scientific">Muricoccus vinaceus</name>
    <dbReference type="NCBI Taxonomy" id="424704"/>
    <lineage>
        <taxon>Bacteria</taxon>
        <taxon>Pseudomonadati</taxon>
        <taxon>Pseudomonadota</taxon>
        <taxon>Alphaproteobacteria</taxon>
        <taxon>Acetobacterales</taxon>
        <taxon>Roseomonadaceae</taxon>
        <taxon>Muricoccus</taxon>
    </lineage>
</organism>
<accession>A0ABV6J011</accession>
<dbReference type="CDD" id="cd04301">
    <property type="entry name" value="NAT_SF"/>
    <property type="match status" value="1"/>
</dbReference>
<evidence type="ECO:0000256" key="8">
    <source>
        <dbReference type="ARBA" id="ARBA00023235"/>
    </source>
</evidence>
<evidence type="ECO:0000313" key="14">
    <source>
        <dbReference type="Proteomes" id="UP001589789"/>
    </source>
</evidence>
<dbReference type="EC" id="5.3.1.16" evidence="9 11"/>
<evidence type="ECO:0000256" key="7">
    <source>
        <dbReference type="ARBA" id="ARBA00023102"/>
    </source>
</evidence>
<evidence type="ECO:0000256" key="4">
    <source>
        <dbReference type="ARBA" id="ARBA00009667"/>
    </source>
</evidence>
<dbReference type="Gene3D" id="3.20.20.70">
    <property type="entry name" value="Aldolase class I"/>
    <property type="match status" value="1"/>
</dbReference>
<comment type="subcellular location">
    <subcellularLocation>
        <location evidence="2 9 11">Cytoplasm</location>
    </subcellularLocation>
</comment>
<dbReference type="PROSITE" id="PS51186">
    <property type="entry name" value="GNAT"/>
    <property type="match status" value="1"/>
</dbReference>
<name>A0ABV6J011_9PROT</name>
<keyword evidence="6 9" id="KW-0028">Amino-acid biosynthesis</keyword>
<keyword evidence="5 9" id="KW-0963">Cytoplasm</keyword>
<comment type="caution">
    <text evidence="13">The sequence shown here is derived from an EMBL/GenBank/DDBJ whole genome shotgun (WGS) entry which is preliminary data.</text>
</comment>
<dbReference type="InterPro" id="IPR013785">
    <property type="entry name" value="Aldolase_TIM"/>
</dbReference>
<evidence type="ECO:0000256" key="6">
    <source>
        <dbReference type="ARBA" id="ARBA00022605"/>
    </source>
</evidence>
<dbReference type="CDD" id="cd04732">
    <property type="entry name" value="HisA"/>
    <property type="match status" value="1"/>
</dbReference>
<dbReference type="Gene3D" id="3.40.630.30">
    <property type="match status" value="1"/>
</dbReference>
<feature type="domain" description="N-acetyltransferase" evidence="12">
    <location>
        <begin position="11"/>
        <end position="178"/>
    </location>
</feature>
<proteinExistence type="inferred from homology"/>
<comment type="pathway">
    <text evidence="3 9 11">Amino-acid biosynthesis; L-histidine biosynthesis; L-histidine from 5-phospho-alpha-D-ribose 1-diphosphate: step 4/9.</text>
</comment>
<evidence type="ECO:0000256" key="2">
    <source>
        <dbReference type="ARBA" id="ARBA00004496"/>
    </source>
</evidence>
<dbReference type="InterPro" id="IPR044524">
    <property type="entry name" value="Isoase_HisA-like"/>
</dbReference>
<protein>
    <recommendedName>
        <fullName evidence="9 11">1-(5-phosphoribosyl)-5-[(5-phosphoribosylamino)methylideneamino] imidazole-4-carboxamide isomerase</fullName>
        <ecNumber evidence="9 11">5.3.1.16</ecNumber>
    </recommendedName>
    <alternativeName>
        <fullName evidence="9">Phosphoribosylformimino-5-aminoimidazole carboxamide ribotide isomerase</fullName>
    </alternativeName>
</protein>
<dbReference type="GO" id="GO:0003949">
    <property type="term" value="F:1-(5-phosphoribosyl)-5-[(5-phosphoribosylamino)methylideneamino]imidazole-4-carboxamide isomerase activity"/>
    <property type="evidence" value="ECO:0007669"/>
    <property type="project" value="UniProtKB-EC"/>
</dbReference>
<dbReference type="InterPro" id="IPR006062">
    <property type="entry name" value="His_biosynth"/>
</dbReference>
<dbReference type="PANTHER" id="PTHR43090:SF2">
    <property type="entry name" value="1-(5-PHOSPHORIBOSYL)-5-[(5-PHOSPHORIBOSYLAMINO)METHYLIDENEAMINO] IMIDAZOLE-4-CARBOXAMIDE ISOMERASE"/>
    <property type="match status" value="1"/>
</dbReference>
<dbReference type="RefSeq" id="WP_377056373.1">
    <property type="nucleotide sequence ID" value="NZ_JBHLVZ010000098.1"/>
</dbReference>
<dbReference type="InterPro" id="IPR000182">
    <property type="entry name" value="GNAT_dom"/>
</dbReference>
<dbReference type="InterPro" id="IPR016181">
    <property type="entry name" value="Acyl_CoA_acyltransferase"/>
</dbReference>
<keyword evidence="7 9" id="KW-0368">Histidine biosynthesis</keyword>
<dbReference type="PANTHER" id="PTHR43090">
    <property type="entry name" value="1-(5-PHOSPHORIBOSYL)-5-[(5-PHOSPHORIBOSYLAMINO)METHYLIDENEAMINO] IMIDAZOLE-4-CARBOXAMIDE ISOMERASE"/>
    <property type="match status" value="1"/>
</dbReference>
<reference evidence="13 14" key="1">
    <citation type="submission" date="2024-09" db="EMBL/GenBank/DDBJ databases">
        <authorList>
            <person name="Sun Q."/>
            <person name="Mori K."/>
        </authorList>
    </citation>
    <scope>NUCLEOTIDE SEQUENCE [LARGE SCALE GENOMIC DNA]</scope>
    <source>
        <strain evidence="13 14">CCM 7468</strain>
    </source>
</reference>
<dbReference type="InterPro" id="IPR006063">
    <property type="entry name" value="HisA_bact_arch"/>
</dbReference>
<evidence type="ECO:0000256" key="5">
    <source>
        <dbReference type="ARBA" id="ARBA00022490"/>
    </source>
</evidence>
<dbReference type="HAMAP" id="MF_01014">
    <property type="entry name" value="HisA"/>
    <property type="match status" value="1"/>
</dbReference>
<evidence type="ECO:0000259" key="12">
    <source>
        <dbReference type="PROSITE" id="PS51186"/>
    </source>
</evidence>